<name>A0A3P7DXN8_WUCBA</name>
<evidence type="ECO:0000313" key="2">
    <source>
        <dbReference type="Proteomes" id="UP000270924"/>
    </source>
</evidence>
<reference evidence="1 2" key="1">
    <citation type="submission" date="2018-11" db="EMBL/GenBank/DDBJ databases">
        <authorList>
            <consortium name="Pathogen Informatics"/>
        </authorList>
    </citation>
    <scope>NUCLEOTIDE SEQUENCE [LARGE SCALE GENOMIC DNA]</scope>
</reference>
<proteinExistence type="predicted"/>
<protein>
    <submittedName>
        <fullName evidence="1">Uncharacterized protein</fullName>
    </submittedName>
</protein>
<accession>A0A3P7DXN8</accession>
<keyword evidence="2" id="KW-1185">Reference proteome</keyword>
<dbReference type="EMBL" id="UYWW01006812">
    <property type="protein sequence ID" value="VDM14931.1"/>
    <property type="molecule type" value="Genomic_DNA"/>
</dbReference>
<organism evidence="1 2">
    <name type="scientific">Wuchereria bancrofti</name>
    <dbReference type="NCBI Taxonomy" id="6293"/>
    <lineage>
        <taxon>Eukaryota</taxon>
        <taxon>Metazoa</taxon>
        <taxon>Ecdysozoa</taxon>
        <taxon>Nematoda</taxon>
        <taxon>Chromadorea</taxon>
        <taxon>Rhabditida</taxon>
        <taxon>Spirurina</taxon>
        <taxon>Spiruromorpha</taxon>
        <taxon>Filarioidea</taxon>
        <taxon>Onchocercidae</taxon>
        <taxon>Wuchereria</taxon>
    </lineage>
</organism>
<gene>
    <name evidence="1" type="ORF">WBA_LOCUS8317</name>
</gene>
<dbReference type="Proteomes" id="UP000270924">
    <property type="component" value="Unassembled WGS sequence"/>
</dbReference>
<evidence type="ECO:0000313" key="1">
    <source>
        <dbReference type="EMBL" id="VDM14931.1"/>
    </source>
</evidence>
<dbReference type="AlphaFoldDB" id="A0A3P7DXN8"/>
<dbReference type="InParanoid" id="A0A3P7DXN8"/>
<sequence length="128" mass="14632">MTYIPSKDRAKVIRSAFVKEFGKANVSVQKGRGTASSWVEAHIYAERPKDCVCEFTDTYWNGQKAPKPYRKNAGYCPACKAEYERVNKLAKELENKAMQTAGYEHSTYYADDGYNTEHSEFLLQVDIK</sequence>